<feature type="compositionally biased region" description="Basic and acidic residues" evidence="1">
    <location>
        <begin position="10"/>
        <end position="20"/>
    </location>
</feature>
<protein>
    <submittedName>
        <fullName evidence="2">Uncharacterized protein</fullName>
    </submittedName>
</protein>
<dbReference type="AlphaFoldDB" id="A0A699V5W5"/>
<evidence type="ECO:0000256" key="1">
    <source>
        <dbReference type="SAM" id="MobiDB-lite"/>
    </source>
</evidence>
<reference evidence="2" key="1">
    <citation type="journal article" date="2019" name="Sci. Rep.">
        <title>Draft genome of Tanacetum cinerariifolium, the natural source of mosquito coil.</title>
        <authorList>
            <person name="Yamashiro T."/>
            <person name="Shiraishi A."/>
            <person name="Satake H."/>
            <person name="Nakayama K."/>
        </authorList>
    </citation>
    <scope>NUCLEOTIDE SEQUENCE</scope>
</reference>
<accession>A0A699V5W5</accession>
<name>A0A699V5W5_TANCI</name>
<organism evidence="2">
    <name type="scientific">Tanacetum cinerariifolium</name>
    <name type="common">Dalmatian daisy</name>
    <name type="synonym">Chrysanthemum cinerariifolium</name>
    <dbReference type="NCBI Taxonomy" id="118510"/>
    <lineage>
        <taxon>Eukaryota</taxon>
        <taxon>Viridiplantae</taxon>
        <taxon>Streptophyta</taxon>
        <taxon>Embryophyta</taxon>
        <taxon>Tracheophyta</taxon>
        <taxon>Spermatophyta</taxon>
        <taxon>Magnoliopsida</taxon>
        <taxon>eudicotyledons</taxon>
        <taxon>Gunneridae</taxon>
        <taxon>Pentapetalae</taxon>
        <taxon>asterids</taxon>
        <taxon>campanulids</taxon>
        <taxon>Asterales</taxon>
        <taxon>Asteraceae</taxon>
        <taxon>Asteroideae</taxon>
        <taxon>Anthemideae</taxon>
        <taxon>Anthemidinae</taxon>
        <taxon>Tanacetum</taxon>
    </lineage>
</organism>
<proteinExistence type="predicted"/>
<sequence>ADTVMDNQEDASKQGEKIAELDADEDVTLVDAEENMNADVQGRLAESQAKVYHLDLQHAKKVLSMQDIDEAEPVEVEKVIEVVTTAKQAQTKQDEDFTRKLEAELNANINWDDVIEQVKRREKQDNTVMRYQALKRKP</sequence>
<evidence type="ECO:0000313" key="2">
    <source>
        <dbReference type="EMBL" id="GFD29079.1"/>
    </source>
</evidence>
<feature type="non-terminal residue" evidence="2">
    <location>
        <position position="138"/>
    </location>
</feature>
<gene>
    <name evidence="2" type="ORF">Tci_901048</name>
</gene>
<dbReference type="EMBL" id="BKCJ011391448">
    <property type="protein sequence ID" value="GFD29079.1"/>
    <property type="molecule type" value="Genomic_DNA"/>
</dbReference>
<feature type="non-terminal residue" evidence="2">
    <location>
        <position position="1"/>
    </location>
</feature>
<feature type="region of interest" description="Disordered" evidence="1">
    <location>
        <begin position="1"/>
        <end position="20"/>
    </location>
</feature>
<comment type="caution">
    <text evidence="2">The sequence shown here is derived from an EMBL/GenBank/DDBJ whole genome shotgun (WGS) entry which is preliminary data.</text>
</comment>